<comment type="caution">
    <text evidence="1">The sequence shown here is derived from an EMBL/GenBank/DDBJ whole genome shotgun (WGS) entry which is preliminary data.</text>
</comment>
<dbReference type="Proteomes" id="UP001275057">
    <property type="component" value="Unassembled WGS sequence"/>
</dbReference>
<reference evidence="1 2" key="1">
    <citation type="submission" date="2023-11" db="EMBL/GenBank/DDBJ databases">
        <title>Detection of rare carbapenemases in Enterobacterales - comparison of two colorimetric and two CIM-based carbapenemase assays.</title>
        <authorList>
            <person name="Schaffarczyk L."/>
            <person name="Noster J."/>
            <person name="Stelzer Y."/>
            <person name="Sattler J."/>
            <person name="Gatermann S."/>
            <person name="Hamprecht A."/>
        </authorList>
    </citation>
    <scope>NUCLEOTIDE SEQUENCE [LARGE SCALE GENOMIC DNA]</scope>
    <source>
        <strain evidence="1 2">CIM-Carb-136</strain>
    </source>
</reference>
<protein>
    <recommendedName>
        <fullName evidence="3">Phage protein</fullName>
    </recommendedName>
</protein>
<gene>
    <name evidence="1" type="ORF">SJ435_22890</name>
</gene>
<dbReference type="AlphaFoldDB" id="A0ABD5IN86"/>
<evidence type="ECO:0000313" key="1">
    <source>
        <dbReference type="EMBL" id="MDX7085239.1"/>
    </source>
</evidence>
<accession>A0ABD5IN86</accession>
<name>A0ABD5IN86_SERMA</name>
<proteinExistence type="predicted"/>
<evidence type="ECO:0000313" key="2">
    <source>
        <dbReference type="Proteomes" id="UP001275057"/>
    </source>
</evidence>
<sequence>MTKTLTTTEELRHLASSDNANELTRSLARECLANREAQPVGFYTTVSGKSGVIWHNGAPDDDTAIYTAPPAPAVPDEITAPLGAIANGYQLSIAQAEGYRWGWNACRAAMLAQPVSQGYKLVPVEPTEEMIAAAMNCDDVEFNSDETFCVNFDNIYRAMLAATPEGSNG</sequence>
<dbReference type="EMBL" id="JAXABG010000021">
    <property type="protein sequence ID" value="MDX7085239.1"/>
    <property type="molecule type" value="Genomic_DNA"/>
</dbReference>
<organism evidence="1 2">
    <name type="scientific">Serratia marcescens</name>
    <dbReference type="NCBI Taxonomy" id="615"/>
    <lineage>
        <taxon>Bacteria</taxon>
        <taxon>Pseudomonadati</taxon>
        <taxon>Pseudomonadota</taxon>
        <taxon>Gammaproteobacteria</taxon>
        <taxon>Enterobacterales</taxon>
        <taxon>Yersiniaceae</taxon>
        <taxon>Serratia</taxon>
    </lineage>
</organism>
<dbReference type="RefSeq" id="WP_319857781.1">
    <property type="nucleotide sequence ID" value="NZ_JAXABG010000021.1"/>
</dbReference>
<evidence type="ECO:0008006" key="3">
    <source>
        <dbReference type="Google" id="ProtNLM"/>
    </source>
</evidence>